<evidence type="ECO:0000313" key="5">
    <source>
        <dbReference type="Proteomes" id="UP000194000"/>
    </source>
</evidence>
<dbReference type="AlphaFoldDB" id="A0A1X1V3L3"/>
<keyword evidence="5" id="KW-1185">Reference proteome</keyword>
<dbReference type="PANTHER" id="PTHR46766">
    <property type="entry name" value="GLUTAMINE-RICH PROTEIN 2"/>
    <property type="match status" value="1"/>
</dbReference>
<evidence type="ECO:0000256" key="1">
    <source>
        <dbReference type="ARBA" id="ARBA00010652"/>
    </source>
</evidence>
<dbReference type="OrthoDB" id="4710842at2"/>
<dbReference type="RefSeq" id="WP_085195087.1">
    <property type="nucleotide sequence ID" value="NZ_JACKVI010000009.1"/>
</dbReference>
<dbReference type="PANTHER" id="PTHR46766:SF1">
    <property type="entry name" value="GLUTAMINE-RICH PROTEIN 2"/>
    <property type="match status" value="1"/>
</dbReference>
<feature type="domain" description="PPE" evidence="2">
    <location>
        <begin position="2"/>
        <end position="164"/>
    </location>
</feature>
<dbReference type="InterPro" id="IPR038332">
    <property type="entry name" value="PPE_sf"/>
</dbReference>
<proteinExistence type="inferred from homology"/>
<accession>A0A1X1V3L3</accession>
<dbReference type="STRING" id="1260918.AWC06_09705"/>
<sequence>MDFGALPPEINSARMYAGPGAGSMLAAAGAWDGLAADLQSAATSYGSVISTLTGGPWLGAASTAMAAAAAPYVTWLTAIAAQCEQVANQARTAASAYEAAFGMTVPPPLIAANRAQLMTLVATNLLGQNTPAIMATEAHYAEMWAQDATAMYGYAGSSAAAATLAPFTPPKPIANPGGLAGQSAAVAHATGISAATRVHTLASMSTVPQALQGLAQPLQSTSTSGLPSMVMGTGASAVSSAAYAPASAFSGLTGATGKGALKGAGNGVGALEGAVTAATGMSGEQLALAEDTFGLAEDSVGLVGLDGGGVGLDLIGVGMDYLGADELTESGGLGPLGGLGGPAPLGGAGHIGGLGAGLGGGPGASASMGQAASLSGMSVPQSWGSLEPTGSITPAGAMPLPGTNLGAAPAVSTAGSGMPRTLLPSLAGREVDGAVRAIGLRSNVVPHSPMAG</sequence>
<dbReference type="FunFam" id="1.20.1260.20:FF:000001">
    <property type="entry name" value="PPE family protein PPE41"/>
    <property type="match status" value="1"/>
</dbReference>
<dbReference type="GO" id="GO:0052572">
    <property type="term" value="P:response to host immune response"/>
    <property type="evidence" value="ECO:0007669"/>
    <property type="project" value="TreeGrafter"/>
</dbReference>
<evidence type="ECO:0000259" key="3">
    <source>
        <dbReference type="Pfam" id="PF12484"/>
    </source>
</evidence>
<comment type="similarity">
    <text evidence="1">Belongs to the mycobacterial PPE family.</text>
</comment>
<dbReference type="Proteomes" id="UP000194000">
    <property type="component" value="Unassembled WGS sequence"/>
</dbReference>
<dbReference type="EMBL" id="LQOW01000006">
    <property type="protein sequence ID" value="ORV63579.1"/>
    <property type="molecule type" value="Genomic_DNA"/>
</dbReference>
<organism evidence="4 5">
    <name type="scientific">Mycobacterium fragae</name>
    <dbReference type="NCBI Taxonomy" id="1260918"/>
    <lineage>
        <taxon>Bacteria</taxon>
        <taxon>Bacillati</taxon>
        <taxon>Actinomycetota</taxon>
        <taxon>Actinomycetes</taxon>
        <taxon>Mycobacteriales</taxon>
        <taxon>Mycobacteriaceae</taxon>
        <taxon>Mycobacterium</taxon>
    </lineage>
</organism>
<comment type="caution">
    <text evidence="4">The sequence shown here is derived from an EMBL/GenBank/DDBJ whole genome shotgun (WGS) entry which is preliminary data.</text>
</comment>
<evidence type="ECO:0000259" key="2">
    <source>
        <dbReference type="Pfam" id="PF00823"/>
    </source>
</evidence>
<dbReference type="Pfam" id="PF12484">
    <property type="entry name" value="PPE-SVP"/>
    <property type="match status" value="1"/>
</dbReference>
<name>A0A1X1V3L3_9MYCO</name>
<feature type="domain" description="PPE family C-terminal" evidence="3">
    <location>
        <begin position="365"/>
        <end position="447"/>
    </location>
</feature>
<dbReference type="SUPFAM" id="SSF140459">
    <property type="entry name" value="PE/PPE dimer-like"/>
    <property type="match status" value="1"/>
</dbReference>
<gene>
    <name evidence="4" type="ORF">AWC06_09705</name>
</gene>
<dbReference type="Gene3D" id="1.20.1260.20">
    <property type="entry name" value="PPE superfamily"/>
    <property type="match status" value="1"/>
</dbReference>
<evidence type="ECO:0000313" key="4">
    <source>
        <dbReference type="EMBL" id="ORV63579.1"/>
    </source>
</evidence>
<reference evidence="4 5" key="1">
    <citation type="submission" date="2016-01" db="EMBL/GenBank/DDBJ databases">
        <title>The new phylogeny of the genus Mycobacterium.</title>
        <authorList>
            <person name="Tarcisio F."/>
            <person name="Conor M."/>
            <person name="Antonella G."/>
            <person name="Elisabetta G."/>
            <person name="Giulia F.S."/>
            <person name="Sara T."/>
            <person name="Anna F."/>
            <person name="Clotilde B."/>
            <person name="Roberto B."/>
            <person name="Veronica D.S."/>
            <person name="Fabio R."/>
            <person name="Monica P."/>
            <person name="Olivier J."/>
            <person name="Enrico T."/>
            <person name="Nicola S."/>
        </authorList>
    </citation>
    <scope>NUCLEOTIDE SEQUENCE [LARGE SCALE GENOMIC DNA]</scope>
    <source>
        <strain evidence="4 5">DSM 45731</strain>
    </source>
</reference>
<evidence type="ECO:0008006" key="6">
    <source>
        <dbReference type="Google" id="ProtNLM"/>
    </source>
</evidence>
<dbReference type="Pfam" id="PF00823">
    <property type="entry name" value="PPE"/>
    <property type="match status" value="1"/>
</dbReference>
<dbReference type="InterPro" id="IPR000030">
    <property type="entry name" value="PPE_dom"/>
</dbReference>
<dbReference type="InterPro" id="IPR022171">
    <property type="entry name" value="PPE_C"/>
</dbReference>
<protein>
    <recommendedName>
        <fullName evidence="6">PPE family protein</fullName>
    </recommendedName>
</protein>